<organism evidence="1 2">
    <name type="scientific">Orchesella dallaii</name>
    <dbReference type="NCBI Taxonomy" id="48710"/>
    <lineage>
        <taxon>Eukaryota</taxon>
        <taxon>Metazoa</taxon>
        <taxon>Ecdysozoa</taxon>
        <taxon>Arthropoda</taxon>
        <taxon>Hexapoda</taxon>
        <taxon>Collembola</taxon>
        <taxon>Entomobryomorpha</taxon>
        <taxon>Entomobryoidea</taxon>
        <taxon>Orchesellidae</taxon>
        <taxon>Orchesellinae</taxon>
        <taxon>Orchesella</taxon>
    </lineage>
</organism>
<accession>A0ABP1PWX0</accession>
<sequence>MAQNYRRLRVENYIGEIMELHHPQSEEKGQEILSFILALHNIKQKSNKPLVYKLKAPFASPTEKAIKKANKLLRTVSTEVCPDDCKALDLKDVESFKSILRNLGIGIIEARVHPERPYRTALGSIAAFIRDWNALVLAAESEFLLGYGKIHCSKLEITELFHVSSFFNGIGKRDKKEGFPEALSYFKDEHNVNTVLASITFYQGARTLARARAAQQEVQKKRRSLPLY</sequence>
<protein>
    <submittedName>
        <fullName evidence="1">Uncharacterized protein</fullName>
    </submittedName>
</protein>
<name>A0ABP1PWX0_9HEXA</name>
<dbReference type="Proteomes" id="UP001642540">
    <property type="component" value="Unassembled WGS sequence"/>
</dbReference>
<proteinExistence type="predicted"/>
<evidence type="ECO:0000313" key="1">
    <source>
        <dbReference type="EMBL" id="CAL8080541.1"/>
    </source>
</evidence>
<dbReference type="EMBL" id="CAXLJM020000014">
    <property type="protein sequence ID" value="CAL8080541.1"/>
    <property type="molecule type" value="Genomic_DNA"/>
</dbReference>
<keyword evidence="2" id="KW-1185">Reference proteome</keyword>
<gene>
    <name evidence="1" type="ORF">ODALV1_LOCUS4676</name>
</gene>
<comment type="caution">
    <text evidence="1">The sequence shown here is derived from an EMBL/GenBank/DDBJ whole genome shotgun (WGS) entry which is preliminary data.</text>
</comment>
<reference evidence="1 2" key="1">
    <citation type="submission" date="2024-08" db="EMBL/GenBank/DDBJ databases">
        <authorList>
            <person name="Cucini C."/>
            <person name="Frati F."/>
        </authorList>
    </citation>
    <scope>NUCLEOTIDE SEQUENCE [LARGE SCALE GENOMIC DNA]</scope>
</reference>
<evidence type="ECO:0000313" key="2">
    <source>
        <dbReference type="Proteomes" id="UP001642540"/>
    </source>
</evidence>